<gene>
    <name evidence="7" type="ORF">GUJ93_ZPchr0014g47189</name>
</gene>
<dbReference type="PROSITE" id="PS50222">
    <property type="entry name" value="EF_HAND_2"/>
    <property type="match status" value="4"/>
</dbReference>
<feature type="domain" description="EF-hand" evidence="6">
    <location>
        <begin position="239"/>
        <end position="274"/>
    </location>
</feature>
<feature type="region of interest" description="Disordered" evidence="5">
    <location>
        <begin position="73"/>
        <end position="118"/>
    </location>
</feature>
<feature type="domain" description="EF-hand" evidence="6">
    <location>
        <begin position="201"/>
        <end position="236"/>
    </location>
</feature>
<keyword evidence="4" id="KW-0106">Calcium</keyword>
<evidence type="ECO:0000256" key="2">
    <source>
        <dbReference type="ARBA" id="ARBA00022723"/>
    </source>
</evidence>
<dbReference type="InterPro" id="IPR018247">
    <property type="entry name" value="EF_Hand_1_Ca_BS"/>
</dbReference>
<dbReference type="GO" id="GO:0043226">
    <property type="term" value="C:organelle"/>
    <property type="evidence" value="ECO:0007669"/>
    <property type="project" value="UniProtKB-ARBA"/>
</dbReference>
<dbReference type="Pfam" id="PF13499">
    <property type="entry name" value="EF-hand_7"/>
    <property type="match status" value="2"/>
</dbReference>
<dbReference type="PROSITE" id="PS00018">
    <property type="entry name" value="EF_HAND_1"/>
    <property type="match status" value="4"/>
</dbReference>
<dbReference type="InterPro" id="IPR002048">
    <property type="entry name" value="EF_hand_dom"/>
</dbReference>
<feature type="domain" description="EF-hand" evidence="6">
    <location>
        <begin position="152"/>
        <end position="187"/>
    </location>
</feature>
<dbReference type="EMBL" id="JAAALK010000086">
    <property type="protein sequence ID" value="KAG8082506.1"/>
    <property type="molecule type" value="Genomic_DNA"/>
</dbReference>
<dbReference type="Proteomes" id="UP000729402">
    <property type="component" value="Unassembled WGS sequence"/>
</dbReference>
<feature type="domain" description="EF-hand" evidence="6">
    <location>
        <begin position="116"/>
        <end position="151"/>
    </location>
</feature>
<dbReference type="InterPro" id="IPR039647">
    <property type="entry name" value="EF_hand_pair_protein_CML-like"/>
</dbReference>
<dbReference type="PANTHER" id="PTHR10891">
    <property type="entry name" value="EF-HAND CALCIUM-BINDING DOMAIN CONTAINING PROTEIN"/>
    <property type="match status" value="1"/>
</dbReference>
<dbReference type="OrthoDB" id="26525at2759"/>
<dbReference type="GO" id="GO:0005509">
    <property type="term" value="F:calcium ion binding"/>
    <property type="evidence" value="ECO:0007669"/>
    <property type="project" value="InterPro"/>
</dbReference>
<comment type="function">
    <text evidence="1">Potential calcium sensor.</text>
</comment>
<proteinExistence type="predicted"/>
<evidence type="ECO:0000313" key="7">
    <source>
        <dbReference type="EMBL" id="KAG8082506.1"/>
    </source>
</evidence>
<keyword evidence="3" id="KW-0677">Repeat</keyword>
<keyword evidence="2" id="KW-0479">Metal-binding</keyword>
<evidence type="ECO:0000313" key="8">
    <source>
        <dbReference type="Proteomes" id="UP000729402"/>
    </source>
</evidence>
<name>A0A8J5TL00_ZIZPA</name>
<dbReference type="FunFam" id="1.10.238.10:FF:000178">
    <property type="entry name" value="Calmodulin-2 A"/>
    <property type="match status" value="1"/>
</dbReference>
<evidence type="ECO:0000259" key="6">
    <source>
        <dbReference type="PROSITE" id="PS50222"/>
    </source>
</evidence>
<dbReference type="CDD" id="cd00051">
    <property type="entry name" value="EFh"/>
    <property type="match status" value="2"/>
</dbReference>
<organism evidence="7 8">
    <name type="scientific">Zizania palustris</name>
    <name type="common">Northern wild rice</name>
    <dbReference type="NCBI Taxonomy" id="103762"/>
    <lineage>
        <taxon>Eukaryota</taxon>
        <taxon>Viridiplantae</taxon>
        <taxon>Streptophyta</taxon>
        <taxon>Embryophyta</taxon>
        <taxon>Tracheophyta</taxon>
        <taxon>Spermatophyta</taxon>
        <taxon>Magnoliopsida</taxon>
        <taxon>Liliopsida</taxon>
        <taxon>Poales</taxon>
        <taxon>Poaceae</taxon>
        <taxon>BOP clade</taxon>
        <taxon>Oryzoideae</taxon>
        <taxon>Oryzeae</taxon>
        <taxon>Zizaniinae</taxon>
        <taxon>Zizania</taxon>
    </lineage>
</organism>
<evidence type="ECO:0000256" key="3">
    <source>
        <dbReference type="ARBA" id="ARBA00022737"/>
    </source>
</evidence>
<dbReference type="SMART" id="SM00054">
    <property type="entry name" value="EFh"/>
    <property type="match status" value="4"/>
</dbReference>
<accession>A0A8J5TL00</accession>
<dbReference type="AlphaFoldDB" id="A0A8J5TL00"/>
<sequence>MAKAKLAGGVTATTTTKAETATQAVDIMSYQAPPVLSSIPPPSSPLFKFPLLPRGLLSYLPANLSSILPRGAAAAASSSPSPPPPAPASSLDKKMSPPSGAQRAAAGRQGSKRPSADTAELARVFELFDRNGDGRITREELEDSLGKLGIPVPADELAAMIARIDANGDGCVDVEEFGELYRAIMAGDDKDGAGAEKEKEKDDGDMREAFRVFDANGDGYITVDELGAVLASLGLKQGRTPEECRRMIGQVDRDGDGRVDFHEFLQMMRGGGFSALG</sequence>
<protein>
    <recommendedName>
        <fullName evidence="6">EF-hand domain-containing protein</fullName>
    </recommendedName>
</protein>
<evidence type="ECO:0000256" key="5">
    <source>
        <dbReference type="SAM" id="MobiDB-lite"/>
    </source>
</evidence>
<reference evidence="7" key="2">
    <citation type="submission" date="2021-02" db="EMBL/GenBank/DDBJ databases">
        <authorList>
            <person name="Kimball J.A."/>
            <person name="Haas M.W."/>
            <person name="Macchietto M."/>
            <person name="Kono T."/>
            <person name="Duquette J."/>
            <person name="Shao M."/>
        </authorList>
    </citation>
    <scope>NUCLEOTIDE SEQUENCE</scope>
    <source>
        <tissue evidence="7">Fresh leaf tissue</tissue>
    </source>
</reference>
<keyword evidence="8" id="KW-1185">Reference proteome</keyword>
<dbReference type="FunFam" id="1.10.238.10:FF:000089">
    <property type="entry name" value="calmodulin-like protein 3"/>
    <property type="match status" value="1"/>
</dbReference>
<evidence type="ECO:0000256" key="1">
    <source>
        <dbReference type="ARBA" id="ARBA00003291"/>
    </source>
</evidence>
<comment type="caution">
    <text evidence="7">The sequence shown here is derived from an EMBL/GenBank/DDBJ whole genome shotgun (WGS) entry which is preliminary data.</text>
</comment>
<evidence type="ECO:0000256" key="4">
    <source>
        <dbReference type="ARBA" id="ARBA00022837"/>
    </source>
</evidence>
<feature type="compositionally biased region" description="Low complexity" evidence="5">
    <location>
        <begin position="96"/>
        <end position="109"/>
    </location>
</feature>
<reference evidence="7" key="1">
    <citation type="journal article" date="2021" name="bioRxiv">
        <title>Whole Genome Assembly and Annotation of Northern Wild Rice, Zizania palustris L., Supports a Whole Genome Duplication in the Zizania Genus.</title>
        <authorList>
            <person name="Haas M."/>
            <person name="Kono T."/>
            <person name="Macchietto M."/>
            <person name="Millas R."/>
            <person name="McGilp L."/>
            <person name="Shao M."/>
            <person name="Duquette J."/>
            <person name="Hirsch C.N."/>
            <person name="Kimball J."/>
        </authorList>
    </citation>
    <scope>NUCLEOTIDE SEQUENCE</scope>
    <source>
        <tissue evidence="7">Fresh leaf tissue</tissue>
    </source>
</reference>